<accession>A0A1I7XMY2</accession>
<protein>
    <submittedName>
        <fullName evidence="3">GAGA-binding transcriptional activator</fullName>
    </submittedName>
</protein>
<reference evidence="3" key="1">
    <citation type="submission" date="2016-11" db="UniProtKB">
        <authorList>
            <consortium name="WormBaseParasite"/>
        </authorList>
    </citation>
    <scope>IDENTIFICATION</scope>
</reference>
<dbReference type="Proteomes" id="UP000095283">
    <property type="component" value="Unplaced"/>
</dbReference>
<organism evidence="2 3">
    <name type="scientific">Heterorhabditis bacteriophora</name>
    <name type="common">Entomopathogenic nematode worm</name>
    <dbReference type="NCBI Taxonomy" id="37862"/>
    <lineage>
        <taxon>Eukaryota</taxon>
        <taxon>Metazoa</taxon>
        <taxon>Ecdysozoa</taxon>
        <taxon>Nematoda</taxon>
        <taxon>Chromadorea</taxon>
        <taxon>Rhabditida</taxon>
        <taxon>Rhabditina</taxon>
        <taxon>Rhabditomorpha</taxon>
        <taxon>Strongyloidea</taxon>
        <taxon>Heterorhabditidae</taxon>
        <taxon>Heterorhabditis</taxon>
    </lineage>
</organism>
<dbReference type="WBParaSite" id="Hba_18893">
    <property type="protein sequence ID" value="Hba_18893"/>
    <property type="gene ID" value="Hba_18893"/>
</dbReference>
<evidence type="ECO:0000256" key="1">
    <source>
        <dbReference type="SAM" id="MobiDB-lite"/>
    </source>
</evidence>
<name>A0A1I7XMY2_HETBA</name>
<feature type="compositionally biased region" description="Polar residues" evidence="1">
    <location>
        <begin position="102"/>
        <end position="119"/>
    </location>
</feature>
<feature type="region of interest" description="Disordered" evidence="1">
    <location>
        <begin position="102"/>
        <end position="186"/>
    </location>
</feature>
<feature type="compositionally biased region" description="Basic residues" evidence="1">
    <location>
        <begin position="128"/>
        <end position="143"/>
    </location>
</feature>
<sequence length="186" mass="20329">MFCWCNDIWITVKEIFCCRSYDPPTIGHYMNGNKGMPGAPGVITLVATAEGLQLKLPAPAHQPSSQNLIPASNCPAPSTYNFGQLPLRCLFTGEYLGNESIQNTESSVSVSKSPENDNSYLEPELLKTNKRSSKVKKTRKKPSKPGTSKELSQKTTVVANKSKVPPNAGGIKRRPAPKATRTPIWK</sequence>
<evidence type="ECO:0000313" key="3">
    <source>
        <dbReference type="WBParaSite" id="Hba_18893"/>
    </source>
</evidence>
<proteinExistence type="predicted"/>
<evidence type="ECO:0000313" key="2">
    <source>
        <dbReference type="Proteomes" id="UP000095283"/>
    </source>
</evidence>
<dbReference type="AlphaFoldDB" id="A0A1I7XMY2"/>
<keyword evidence="2" id="KW-1185">Reference proteome</keyword>